<gene>
    <name evidence="2" type="ORF">DICSQDRAFT_173133</name>
</gene>
<feature type="compositionally biased region" description="Basic residues" evidence="1">
    <location>
        <begin position="323"/>
        <end position="338"/>
    </location>
</feature>
<dbReference type="OrthoDB" id="2757813at2759"/>
<dbReference type="EMBL" id="JH719437">
    <property type="protein sequence ID" value="EJF58312.1"/>
    <property type="molecule type" value="Genomic_DNA"/>
</dbReference>
<name>R7STL3_DICSQ</name>
<feature type="region of interest" description="Disordered" evidence="1">
    <location>
        <begin position="1"/>
        <end position="54"/>
    </location>
</feature>
<feature type="compositionally biased region" description="Low complexity" evidence="1">
    <location>
        <begin position="384"/>
        <end position="407"/>
    </location>
</feature>
<dbReference type="AlphaFoldDB" id="R7STL3"/>
<feature type="compositionally biased region" description="Basic and acidic residues" evidence="1">
    <location>
        <begin position="170"/>
        <end position="187"/>
    </location>
</feature>
<feature type="compositionally biased region" description="Basic residues" evidence="1">
    <location>
        <begin position="1"/>
        <end position="11"/>
    </location>
</feature>
<feature type="region of interest" description="Disordered" evidence="1">
    <location>
        <begin position="478"/>
        <end position="500"/>
    </location>
</feature>
<accession>R7STL3</accession>
<reference evidence="2 3" key="1">
    <citation type="journal article" date="2012" name="Science">
        <title>The Paleozoic origin of enzymatic lignin decomposition reconstructed from 31 fungal genomes.</title>
        <authorList>
            <person name="Floudas D."/>
            <person name="Binder M."/>
            <person name="Riley R."/>
            <person name="Barry K."/>
            <person name="Blanchette R.A."/>
            <person name="Henrissat B."/>
            <person name="Martinez A.T."/>
            <person name="Otillar R."/>
            <person name="Spatafora J.W."/>
            <person name="Yadav J.S."/>
            <person name="Aerts A."/>
            <person name="Benoit I."/>
            <person name="Boyd A."/>
            <person name="Carlson A."/>
            <person name="Copeland A."/>
            <person name="Coutinho P.M."/>
            <person name="de Vries R.P."/>
            <person name="Ferreira P."/>
            <person name="Findley K."/>
            <person name="Foster B."/>
            <person name="Gaskell J."/>
            <person name="Glotzer D."/>
            <person name="Gorecki P."/>
            <person name="Heitman J."/>
            <person name="Hesse C."/>
            <person name="Hori C."/>
            <person name="Igarashi K."/>
            <person name="Jurgens J.A."/>
            <person name="Kallen N."/>
            <person name="Kersten P."/>
            <person name="Kohler A."/>
            <person name="Kuees U."/>
            <person name="Kumar T.K.A."/>
            <person name="Kuo A."/>
            <person name="LaButti K."/>
            <person name="Larrondo L.F."/>
            <person name="Lindquist E."/>
            <person name="Ling A."/>
            <person name="Lombard V."/>
            <person name="Lucas S."/>
            <person name="Lundell T."/>
            <person name="Martin R."/>
            <person name="McLaughlin D.J."/>
            <person name="Morgenstern I."/>
            <person name="Morin E."/>
            <person name="Murat C."/>
            <person name="Nagy L.G."/>
            <person name="Nolan M."/>
            <person name="Ohm R.A."/>
            <person name="Patyshakuliyeva A."/>
            <person name="Rokas A."/>
            <person name="Ruiz-Duenas F.J."/>
            <person name="Sabat G."/>
            <person name="Salamov A."/>
            <person name="Samejima M."/>
            <person name="Schmutz J."/>
            <person name="Slot J.C."/>
            <person name="St John F."/>
            <person name="Stenlid J."/>
            <person name="Sun H."/>
            <person name="Sun S."/>
            <person name="Syed K."/>
            <person name="Tsang A."/>
            <person name="Wiebenga A."/>
            <person name="Young D."/>
            <person name="Pisabarro A."/>
            <person name="Eastwood D.C."/>
            <person name="Martin F."/>
            <person name="Cullen D."/>
            <person name="Grigoriev I.V."/>
            <person name="Hibbett D.S."/>
        </authorList>
    </citation>
    <scope>NUCLEOTIDE SEQUENCE [LARGE SCALE GENOMIC DNA]</scope>
    <source>
        <strain evidence="2 3">LYAD-421 SS1</strain>
    </source>
</reference>
<feature type="region of interest" description="Disordered" evidence="1">
    <location>
        <begin position="70"/>
        <end position="130"/>
    </location>
</feature>
<feature type="compositionally biased region" description="Low complexity" evidence="1">
    <location>
        <begin position="113"/>
        <end position="122"/>
    </location>
</feature>
<dbReference type="GeneID" id="18839702"/>
<dbReference type="HOGENOM" id="CLU_687014_0_0_1"/>
<feature type="compositionally biased region" description="Low complexity" evidence="1">
    <location>
        <begin position="254"/>
        <end position="269"/>
    </location>
</feature>
<feature type="region of interest" description="Disordered" evidence="1">
    <location>
        <begin position="162"/>
        <end position="207"/>
    </location>
</feature>
<feature type="region of interest" description="Disordered" evidence="1">
    <location>
        <begin position="316"/>
        <end position="449"/>
    </location>
</feature>
<dbReference type="KEGG" id="dsq:DICSQDRAFT_173133"/>
<evidence type="ECO:0000313" key="2">
    <source>
        <dbReference type="EMBL" id="EJF58312.1"/>
    </source>
</evidence>
<dbReference type="Proteomes" id="UP000053319">
    <property type="component" value="Unassembled WGS sequence"/>
</dbReference>
<feature type="region of interest" description="Disordered" evidence="1">
    <location>
        <begin position="235"/>
        <end position="298"/>
    </location>
</feature>
<protein>
    <submittedName>
        <fullName evidence="2">Uncharacterized protein</fullName>
    </submittedName>
</protein>
<sequence length="500" mass="54012">MSIRYNLRRRPPGTEVLSAAQPSVPGSPLTGTESPTGGVSPGTERGVPASGSQSSAIVAGLVTADADAPRALNSPVSDAGEGVRKYPVTVEDGSDDDGGPWIPVQRRRRARSADAAPPARDPVTAQDGPVLTSPQRAAVDTAAASLTPAERYRYSCRMAAVETTRPRSLSPEHRGEGPSRDKGKTVDARNWGASGIPDDELDPNAQRRELQLYSTGHHNIFDNYDTDEQRAMLEYWEARKQGRKDSEREPTAVTTPGGSTQSGSSYTTSRASTPSEASEVEEAIMAAPRRSASQEANRLLTEQLQEIRKELARLKEEAEQRKAARKKKRDSQKARKAKGTVVSQESEAGRKSLGPAHRASSLRPVAQLEPGSYLERAFAGITGGDPSDGSSSSSSSSSEPSEGGDTSSAEESESTSSRRASRKSRKKRKKRTKKPVLKPERPEKYNGEANAQTFHKFMRQCVEFIRGHTMDSRMHASIVEPGERKPLPRVATTADSLKLT</sequence>
<proteinExistence type="predicted"/>
<feature type="compositionally biased region" description="Basic and acidic residues" evidence="1">
    <location>
        <begin position="437"/>
        <end position="446"/>
    </location>
</feature>
<feature type="compositionally biased region" description="Basic residues" evidence="1">
    <location>
        <begin position="419"/>
        <end position="436"/>
    </location>
</feature>
<organism evidence="2 3">
    <name type="scientific">Dichomitus squalens (strain LYAD-421)</name>
    <name type="common">Western red white-rot fungus</name>
    <dbReference type="NCBI Taxonomy" id="732165"/>
    <lineage>
        <taxon>Eukaryota</taxon>
        <taxon>Fungi</taxon>
        <taxon>Dikarya</taxon>
        <taxon>Basidiomycota</taxon>
        <taxon>Agaricomycotina</taxon>
        <taxon>Agaricomycetes</taxon>
        <taxon>Polyporales</taxon>
        <taxon>Polyporaceae</taxon>
        <taxon>Dichomitus</taxon>
    </lineage>
</organism>
<evidence type="ECO:0000313" key="3">
    <source>
        <dbReference type="Proteomes" id="UP000053319"/>
    </source>
</evidence>
<evidence type="ECO:0000256" key="1">
    <source>
        <dbReference type="SAM" id="MobiDB-lite"/>
    </source>
</evidence>
<feature type="compositionally biased region" description="Basic and acidic residues" evidence="1">
    <location>
        <begin position="235"/>
        <end position="250"/>
    </location>
</feature>
<dbReference type="RefSeq" id="XP_007368992.1">
    <property type="nucleotide sequence ID" value="XM_007368930.1"/>
</dbReference>